<accession>A0A6J7MI90</accession>
<evidence type="ECO:0000313" key="5">
    <source>
        <dbReference type="EMBL" id="CAB4812958.1"/>
    </source>
</evidence>
<dbReference type="GO" id="GO:0045437">
    <property type="term" value="F:uridine nucleosidase activity"/>
    <property type="evidence" value="ECO:0007669"/>
    <property type="project" value="UniProtKB-ARBA"/>
</dbReference>
<gene>
    <name evidence="4" type="ORF">UFOPK2754_00386</name>
    <name evidence="5" type="ORF">UFOPK3139_00128</name>
    <name evidence="6" type="ORF">UFOPK3543_00056</name>
    <name evidence="7" type="ORF">UFOPK3967_00185</name>
</gene>
<evidence type="ECO:0000313" key="7">
    <source>
        <dbReference type="EMBL" id="CAB4978203.1"/>
    </source>
</evidence>
<dbReference type="EMBL" id="CAFBMH010000001">
    <property type="protein sequence ID" value="CAB4888664.1"/>
    <property type="molecule type" value="Genomic_DNA"/>
</dbReference>
<dbReference type="GO" id="GO:0006152">
    <property type="term" value="P:purine nucleoside catabolic process"/>
    <property type="evidence" value="ECO:0007669"/>
    <property type="project" value="TreeGrafter"/>
</dbReference>
<proteinExistence type="predicted"/>
<dbReference type="PANTHER" id="PTHR12304:SF4">
    <property type="entry name" value="URIDINE NUCLEOSIDASE"/>
    <property type="match status" value="1"/>
</dbReference>
<evidence type="ECO:0000259" key="3">
    <source>
        <dbReference type="Pfam" id="PF01156"/>
    </source>
</evidence>
<reference evidence="7" key="1">
    <citation type="submission" date="2020-05" db="EMBL/GenBank/DDBJ databases">
        <authorList>
            <person name="Chiriac C."/>
            <person name="Salcher M."/>
            <person name="Ghai R."/>
            <person name="Kavagutti S V."/>
        </authorList>
    </citation>
    <scope>NUCLEOTIDE SEQUENCE</scope>
</reference>
<dbReference type="EMBL" id="CAFBOS010000006">
    <property type="protein sequence ID" value="CAB4978203.1"/>
    <property type="molecule type" value="Genomic_DNA"/>
</dbReference>
<dbReference type="GO" id="GO:0008477">
    <property type="term" value="F:purine nucleosidase activity"/>
    <property type="evidence" value="ECO:0007669"/>
    <property type="project" value="TreeGrafter"/>
</dbReference>
<dbReference type="PROSITE" id="PS01247">
    <property type="entry name" value="IUNH"/>
    <property type="match status" value="1"/>
</dbReference>
<dbReference type="GO" id="GO:0005829">
    <property type="term" value="C:cytosol"/>
    <property type="evidence" value="ECO:0007669"/>
    <property type="project" value="TreeGrafter"/>
</dbReference>
<sequence>MTRAAIVLDCDPGLDDAVAILVASRYADLVAITTVNGNVSLDKTTRNALVVAQVAGLDAPVHAGSAQPLVPHSLDASHIHGENGLGADIDIALTRRVVSDDAVGFLVELVKERDDIHLVAVGPLTNVALAIRRDPRFASRLRSLTIMGGAACGGNVTPTAEFNIFIDPEAAAIVFDCGVIVRTIPLDLTKHVIAHAAHVDQLRAADTSTSRFVADLLVYYGRIGATVKVPTLGALHDPCAVLAVTNPELFGLVPRHVDIELDGQHTRGMTVVDARRNVEPADQNALVGYSVDASRVLRMIVDASIDPRPAT</sequence>
<dbReference type="EMBL" id="CAEZYR010000008">
    <property type="protein sequence ID" value="CAB4729630.1"/>
    <property type="molecule type" value="Genomic_DNA"/>
</dbReference>
<dbReference type="InterPro" id="IPR001910">
    <property type="entry name" value="Inosine/uridine_hydrolase_dom"/>
</dbReference>
<dbReference type="Gene3D" id="3.90.245.10">
    <property type="entry name" value="Ribonucleoside hydrolase-like"/>
    <property type="match status" value="1"/>
</dbReference>
<organism evidence="7">
    <name type="scientific">freshwater metagenome</name>
    <dbReference type="NCBI Taxonomy" id="449393"/>
    <lineage>
        <taxon>unclassified sequences</taxon>
        <taxon>metagenomes</taxon>
        <taxon>ecological metagenomes</taxon>
    </lineage>
</organism>
<evidence type="ECO:0000256" key="2">
    <source>
        <dbReference type="ARBA" id="ARBA00023295"/>
    </source>
</evidence>
<protein>
    <submittedName>
        <fullName evidence="7">Unannotated protein</fullName>
    </submittedName>
</protein>
<dbReference type="InterPro" id="IPR015910">
    <property type="entry name" value="I/U_nuclsd_hydro_CS"/>
</dbReference>
<dbReference type="AlphaFoldDB" id="A0A6J7MI90"/>
<evidence type="ECO:0000313" key="4">
    <source>
        <dbReference type="EMBL" id="CAB4729630.1"/>
    </source>
</evidence>
<dbReference type="SUPFAM" id="SSF53590">
    <property type="entry name" value="Nucleoside hydrolase"/>
    <property type="match status" value="1"/>
</dbReference>
<keyword evidence="1" id="KW-0378">Hydrolase</keyword>
<keyword evidence="2" id="KW-0326">Glycosidase</keyword>
<dbReference type="PANTHER" id="PTHR12304">
    <property type="entry name" value="INOSINE-URIDINE PREFERRING NUCLEOSIDE HYDROLASE"/>
    <property type="match status" value="1"/>
</dbReference>
<name>A0A6J7MI90_9ZZZZ</name>
<evidence type="ECO:0000256" key="1">
    <source>
        <dbReference type="ARBA" id="ARBA00022801"/>
    </source>
</evidence>
<dbReference type="Pfam" id="PF01156">
    <property type="entry name" value="IU_nuc_hydro"/>
    <property type="match status" value="1"/>
</dbReference>
<dbReference type="EMBL" id="CAFABA010000003">
    <property type="protein sequence ID" value="CAB4812958.1"/>
    <property type="molecule type" value="Genomic_DNA"/>
</dbReference>
<evidence type="ECO:0000313" key="6">
    <source>
        <dbReference type="EMBL" id="CAB4888664.1"/>
    </source>
</evidence>
<feature type="domain" description="Inosine/uridine-preferring nucleoside hydrolase" evidence="3">
    <location>
        <begin position="6"/>
        <end position="297"/>
    </location>
</feature>
<dbReference type="InterPro" id="IPR036452">
    <property type="entry name" value="Ribo_hydro-like"/>
</dbReference>
<dbReference type="InterPro" id="IPR023186">
    <property type="entry name" value="IUNH"/>
</dbReference>